<feature type="coiled-coil region" evidence="1">
    <location>
        <begin position="5"/>
        <end position="43"/>
    </location>
</feature>
<sequence length="317" mass="36813">EMISRSEFDQMVQQHQTEIASLRQEYDMQVAELTELIHNLQSQQSDHLQYVQTTTQKPQTVSMRPEMITRPATRTPASSQKEISASSPLGYSPFPVSLQPGNRDEKHASPTSSASKYRYNHTLPHPPKIQKSSKNFKVGHSLPRWGEHLPHDFYERLRMWEEESKHHKQELNERTLKEIKDNLERKLAGQNRLSKQEEYIYDALQDVTLPALFMPFKMGNVYNPRAHHYFHPTGNTDVRLTQPPSVFQLPEVPNHKLSTVNLFHMSKNFQIQGPPWLLQRYTEHLQTPQHDCLAKPELPSKLMQVSHSEQDSLSGNL</sequence>
<feature type="region of interest" description="Disordered" evidence="2">
    <location>
        <begin position="70"/>
        <end position="118"/>
    </location>
</feature>
<comment type="caution">
    <text evidence="3">The sequence shown here is derived from an EMBL/GenBank/DDBJ whole genome shotgun (WGS) entry which is preliminary data.</text>
</comment>
<evidence type="ECO:0000256" key="2">
    <source>
        <dbReference type="SAM" id="MobiDB-lite"/>
    </source>
</evidence>
<organism evidence="3 4">
    <name type="scientific">Candidula unifasciata</name>
    <dbReference type="NCBI Taxonomy" id="100452"/>
    <lineage>
        <taxon>Eukaryota</taxon>
        <taxon>Metazoa</taxon>
        <taxon>Spiralia</taxon>
        <taxon>Lophotrochozoa</taxon>
        <taxon>Mollusca</taxon>
        <taxon>Gastropoda</taxon>
        <taxon>Heterobranchia</taxon>
        <taxon>Euthyneura</taxon>
        <taxon>Panpulmonata</taxon>
        <taxon>Eupulmonata</taxon>
        <taxon>Stylommatophora</taxon>
        <taxon>Helicina</taxon>
        <taxon>Helicoidea</taxon>
        <taxon>Geomitridae</taxon>
        <taxon>Candidula</taxon>
    </lineage>
</organism>
<feature type="non-terminal residue" evidence="3">
    <location>
        <position position="317"/>
    </location>
</feature>
<feature type="non-terminal residue" evidence="3">
    <location>
        <position position="1"/>
    </location>
</feature>
<keyword evidence="4" id="KW-1185">Reference proteome</keyword>
<dbReference type="AlphaFoldDB" id="A0A8S3ZWU8"/>
<gene>
    <name evidence="3" type="ORF">CUNI_LOCUS19691</name>
</gene>
<dbReference type="EMBL" id="CAJHNH020006857">
    <property type="protein sequence ID" value="CAG5134133.1"/>
    <property type="molecule type" value="Genomic_DNA"/>
</dbReference>
<feature type="compositionally biased region" description="Polar residues" evidence="2">
    <location>
        <begin position="75"/>
        <end position="89"/>
    </location>
</feature>
<reference evidence="3" key="1">
    <citation type="submission" date="2021-04" db="EMBL/GenBank/DDBJ databases">
        <authorList>
            <consortium name="Molecular Ecology Group"/>
        </authorList>
    </citation>
    <scope>NUCLEOTIDE SEQUENCE</scope>
</reference>
<name>A0A8S3ZWU8_9EUPU</name>
<proteinExistence type="predicted"/>
<accession>A0A8S3ZWU8</accession>
<dbReference type="OrthoDB" id="2157345at2759"/>
<evidence type="ECO:0000313" key="3">
    <source>
        <dbReference type="EMBL" id="CAG5134133.1"/>
    </source>
</evidence>
<dbReference type="Proteomes" id="UP000678393">
    <property type="component" value="Unassembled WGS sequence"/>
</dbReference>
<evidence type="ECO:0000313" key="4">
    <source>
        <dbReference type="Proteomes" id="UP000678393"/>
    </source>
</evidence>
<protein>
    <submittedName>
        <fullName evidence="3">Uncharacterized protein</fullName>
    </submittedName>
</protein>
<keyword evidence="1" id="KW-0175">Coiled coil</keyword>
<evidence type="ECO:0000256" key="1">
    <source>
        <dbReference type="SAM" id="Coils"/>
    </source>
</evidence>